<name>A0A136A478_9ALTE</name>
<evidence type="ECO:0000256" key="3">
    <source>
        <dbReference type="SAM" id="MobiDB-lite"/>
    </source>
</evidence>
<dbReference type="GO" id="GO:0005096">
    <property type="term" value="F:GTPase activator activity"/>
    <property type="evidence" value="ECO:0007669"/>
    <property type="project" value="UniProtKB-KW"/>
</dbReference>
<dbReference type="STRING" id="1799789.AX660_08425"/>
<evidence type="ECO:0000313" key="5">
    <source>
        <dbReference type="Proteomes" id="UP000070299"/>
    </source>
</evidence>
<proteinExistence type="predicted"/>
<protein>
    <recommendedName>
        <fullName evidence="6">Der GTPase-activating protein YihI</fullName>
    </recommendedName>
</protein>
<evidence type="ECO:0000256" key="2">
    <source>
        <dbReference type="ARBA" id="ARBA00022517"/>
    </source>
</evidence>
<evidence type="ECO:0000313" key="4">
    <source>
        <dbReference type="EMBL" id="KXI30019.1"/>
    </source>
</evidence>
<evidence type="ECO:0008006" key="6">
    <source>
        <dbReference type="Google" id="ProtNLM"/>
    </source>
</evidence>
<feature type="region of interest" description="Disordered" evidence="3">
    <location>
        <begin position="23"/>
        <end position="66"/>
    </location>
</feature>
<feature type="compositionally biased region" description="Polar residues" evidence="3">
    <location>
        <begin position="40"/>
        <end position="59"/>
    </location>
</feature>
<accession>A0A136A478</accession>
<dbReference type="InterPro" id="IPR007336">
    <property type="entry name" value="YihI"/>
</dbReference>
<dbReference type="OrthoDB" id="5677577at2"/>
<keyword evidence="2" id="KW-0690">Ribosome biogenesis</keyword>
<reference evidence="5" key="1">
    <citation type="submission" date="2016-02" db="EMBL/GenBank/DDBJ databases">
        <authorList>
            <person name="Schultz-Johansen M."/>
            <person name="Glaring M.A."/>
            <person name="Bech P.K."/>
            <person name="Stougaard P."/>
        </authorList>
    </citation>
    <scope>NUCLEOTIDE SEQUENCE [LARGE SCALE GENOMIC DNA]</scope>
    <source>
        <strain evidence="5">S66</strain>
    </source>
</reference>
<evidence type="ECO:0000256" key="1">
    <source>
        <dbReference type="ARBA" id="ARBA00022468"/>
    </source>
</evidence>
<dbReference type="NCBIfam" id="NF003560">
    <property type="entry name" value="PRK05244.1-1"/>
    <property type="match status" value="1"/>
</dbReference>
<dbReference type="Proteomes" id="UP000070299">
    <property type="component" value="Unassembled WGS sequence"/>
</dbReference>
<keyword evidence="1" id="KW-0343">GTPase activation</keyword>
<keyword evidence="5" id="KW-1185">Reference proteome</keyword>
<dbReference type="GO" id="GO:0042254">
    <property type="term" value="P:ribosome biogenesis"/>
    <property type="evidence" value="ECO:0007669"/>
    <property type="project" value="UniProtKB-KW"/>
</dbReference>
<dbReference type="Pfam" id="PF04220">
    <property type="entry name" value="YihI"/>
    <property type="match status" value="1"/>
</dbReference>
<dbReference type="EMBL" id="LSNE01000003">
    <property type="protein sequence ID" value="KXI30019.1"/>
    <property type="molecule type" value="Genomic_DNA"/>
</dbReference>
<comment type="caution">
    <text evidence="4">The sequence shown here is derived from an EMBL/GenBank/DDBJ whole genome shotgun (WGS) entry which is preliminary data.</text>
</comment>
<sequence length="170" mass="19392">MARKLKSRKIGLIGVRKSPDFKRVEKEKRVKNGLGKPAGSRNNQPVANDGTNKVKSNNDPRLGSKKPVDLFAQTNELEKVKTKVRFFTPEQELANIENDEKLSLLIQQSDNGSEIDRASQNYVNQQLSRHKQLCEMLGIVEEGIVEEVDHDDDDLYAKFERINVNKLKDF</sequence>
<gene>
    <name evidence="4" type="ORF">AX660_08425</name>
</gene>
<organism evidence="4 5">
    <name type="scientific">Paraglaciecola hydrolytica</name>
    <dbReference type="NCBI Taxonomy" id="1799789"/>
    <lineage>
        <taxon>Bacteria</taxon>
        <taxon>Pseudomonadati</taxon>
        <taxon>Pseudomonadota</taxon>
        <taxon>Gammaproteobacteria</taxon>
        <taxon>Alteromonadales</taxon>
        <taxon>Alteromonadaceae</taxon>
        <taxon>Paraglaciecola</taxon>
    </lineage>
</organism>
<dbReference type="AlphaFoldDB" id="A0A136A478"/>
<dbReference type="RefSeq" id="WP_068373648.1">
    <property type="nucleotide sequence ID" value="NZ_LSNE01000003.1"/>
</dbReference>